<gene>
    <name evidence="3" type="ORF">F0U60_04140</name>
</gene>
<protein>
    <recommendedName>
        <fullName evidence="2">4-oxalocrotonate tautomerase-like domain-containing protein</fullName>
    </recommendedName>
</protein>
<dbReference type="InterPro" id="IPR014347">
    <property type="entry name" value="Tautomerase/MIF_sf"/>
</dbReference>
<accession>A0ABY9WKW9</accession>
<dbReference type="Gene3D" id="3.30.429.10">
    <property type="entry name" value="Macrophage Migration Inhibitory Factor"/>
    <property type="match status" value="1"/>
</dbReference>
<dbReference type="SUPFAM" id="SSF55331">
    <property type="entry name" value="Tautomerase/MIF"/>
    <property type="match status" value="1"/>
</dbReference>
<name>A0ABY9WKW9_9BACT</name>
<evidence type="ECO:0000259" key="2">
    <source>
        <dbReference type="Pfam" id="PF01361"/>
    </source>
</evidence>
<sequence length="74" mass="8373">MPHINIKYFPVALSEQKQSELVAAVTQAVKSAFGCDEGVISIALEPVEKEAWNERVYVPEIVNRKDLLRKTPNY</sequence>
<keyword evidence="4" id="KW-1185">Reference proteome</keyword>
<feature type="domain" description="4-oxalocrotonate tautomerase-like" evidence="2">
    <location>
        <begin position="2"/>
        <end position="52"/>
    </location>
</feature>
<evidence type="ECO:0000256" key="1">
    <source>
        <dbReference type="ARBA" id="ARBA00023235"/>
    </source>
</evidence>
<dbReference type="EMBL" id="CP043494">
    <property type="protein sequence ID" value="WNG43376.1"/>
    <property type="molecule type" value="Genomic_DNA"/>
</dbReference>
<dbReference type="RefSeq" id="WP_395814161.1">
    <property type="nucleotide sequence ID" value="NZ_CP043494.1"/>
</dbReference>
<reference evidence="3 4" key="1">
    <citation type="submission" date="2019-08" db="EMBL/GenBank/DDBJ databases">
        <title>Archangium and Cystobacter genomes.</title>
        <authorList>
            <person name="Chen I.-C.K."/>
            <person name="Wielgoss S."/>
        </authorList>
    </citation>
    <scope>NUCLEOTIDE SEQUENCE [LARGE SCALE GENOMIC DNA]</scope>
    <source>
        <strain evidence="3 4">Cbm 6</strain>
    </source>
</reference>
<evidence type="ECO:0000313" key="3">
    <source>
        <dbReference type="EMBL" id="WNG43376.1"/>
    </source>
</evidence>
<dbReference type="Pfam" id="PF01361">
    <property type="entry name" value="Tautomerase"/>
    <property type="match status" value="1"/>
</dbReference>
<organism evidence="3 4">
    <name type="scientific">Archangium minus</name>
    <dbReference type="NCBI Taxonomy" id="83450"/>
    <lineage>
        <taxon>Bacteria</taxon>
        <taxon>Pseudomonadati</taxon>
        <taxon>Myxococcota</taxon>
        <taxon>Myxococcia</taxon>
        <taxon>Myxococcales</taxon>
        <taxon>Cystobacterineae</taxon>
        <taxon>Archangiaceae</taxon>
        <taxon>Archangium</taxon>
    </lineage>
</organism>
<proteinExistence type="predicted"/>
<keyword evidence="1" id="KW-0413">Isomerase</keyword>
<dbReference type="InterPro" id="IPR004370">
    <property type="entry name" value="4-OT-like_dom"/>
</dbReference>
<evidence type="ECO:0000313" key="4">
    <source>
        <dbReference type="Proteomes" id="UP001611383"/>
    </source>
</evidence>
<dbReference type="Proteomes" id="UP001611383">
    <property type="component" value="Chromosome"/>
</dbReference>